<protein>
    <submittedName>
        <fullName evidence="3">TPR repeat region protein</fullName>
    </submittedName>
</protein>
<organism evidence="3 4">
    <name type="scientific">Acanthamoeba castellanii (strain ATCC 30010 / Neff)</name>
    <dbReference type="NCBI Taxonomy" id="1257118"/>
    <lineage>
        <taxon>Eukaryota</taxon>
        <taxon>Amoebozoa</taxon>
        <taxon>Discosea</taxon>
        <taxon>Longamoebia</taxon>
        <taxon>Centramoebida</taxon>
        <taxon>Acanthamoebidae</taxon>
        <taxon>Acanthamoeba</taxon>
    </lineage>
</organism>
<dbReference type="GO" id="GO:0006121">
    <property type="term" value="P:mitochondrial electron transport, succinate to ubiquinone"/>
    <property type="evidence" value="ECO:0007669"/>
    <property type="project" value="TreeGrafter"/>
</dbReference>
<name>L8H988_ACACF</name>
<dbReference type="Gene3D" id="1.10.150.250">
    <property type="entry name" value="Flavinator of succinate dehydrogenase"/>
    <property type="match status" value="1"/>
</dbReference>
<dbReference type="Proteomes" id="UP000011083">
    <property type="component" value="Unassembled WGS sequence"/>
</dbReference>
<evidence type="ECO:0000256" key="1">
    <source>
        <dbReference type="ARBA" id="ARBA00023128"/>
    </source>
</evidence>
<keyword evidence="4" id="KW-1185">Reference proteome</keyword>
<dbReference type="SUPFAM" id="SSF109910">
    <property type="entry name" value="YgfY-like"/>
    <property type="match status" value="1"/>
</dbReference>
<dbReference type="STRING" id="1257118.L8H988"/>
<evidence type="ECO:0000313" key="3">
    <source>
        <dbReference type="EMBL" id="ELR21802.1"/>
    </source>
</evidence>
<keyword evidence="1" id="KW-0496">Mitochondrion</keyword>
<keyword evidence="2" id="KW-0143">Chaperone</keyword>
<dbReference type="InterPro" id="IPR005631">
    <property type="entry name" value="SDH"/>
</dbReference>
<sequence>EDEKEQRRISPHYQFAPVSRGLILPTSARLLSTSSASSSSSPNFTNQLPTYDDVKYSQLDSRRKRLLFRSKERGMLETDLILGSFAIQNLEAMNETQLAQFEQILDCIDPDLFLYLTKKVETPAELDNEVMHAIQKHTFNNPLNYDSTANRKLN</sequence>
<dbReference type="OMA" id="WLEMDIM"/>
<feature type="non-terminal residue" evidence="3">
    <location>
        <position position="154"/>
    </location>
</feature>
<dbReference type="Pfam" id="PF03937">
    <property type="entry name" value="Sdh5"/>
    <property type="match status" value="1"/>
</dbReference>
<dbReference type="FunFam" id="1.10.150.250:FF:000004">
    <property type="entry name" value="Succinate dehydrogenase assembly factor 2, mitochondrial"/>
    <property type="match status" value="1"/>
</dbReference>
<dbReference type="VEuPathDB" id="AmoebaDB:ACA1_385800"/>
<evidence type="ECO:0000313" key="4">
    <source>
        <dbReference type="Proteomes" id="UP000011083"/>
    </source>
</evidence>
<dbReference type="PANTHER" id="PTHR12469:SF2">
    <property type="entry name" value="SUCCINATE DEHYDROGENASE ASSEMBLY FACTOR 2, MITOCHONDRIAL"/>
    <property type="match status" value="1"/>
</dbReference>
<accession>L8H988</accession>
<dbReference type="GeneID" id="14922716"/>
<dbReference type="RefSeq" id="XP_004347184.1">
    <property type="nucleotide sequence ID" value="XM_004347134.1"/>
</dbReference>
<dbReference type="OrthoDB" id="284292at2759"/>
<dbReference type="EMBL" id="KB007900">
    <property type="protein sequence ID" value="ELR21802.1"/>
    <property type="molecule type" value="Genomic_DNA"/>
</dbReference>
<dbReference type="InterPro" id="IPR036714">
    <property type="entry name" value="SDH_sf"/>
</dbReference>
<dbReference type="KEGG" id="acan:ACA1_385800"/>
<dbReference type="AlphaFoldDB" id="L8H988"/>
<proteinExistence type="predicted"/>
<dbReference type="GO" id="GO:0034553">
    <property type="term" value="P:mitochondrial respiratory chain complex II assembly"/>
    <property type="evidence" value="ECO:0007669"/>
    <property type="project" value="TreeGrafter"/>
</dbReference>
<dbReference type="GO" id="GO:0006099">
    <property type="term" value="P:tricarboxylic acid cycle"/>
    <property type="evidence" value="ECO:0007669"/>
    <property type="project" value="TreeGrafter"/>
</dbReference>
<gene>
    <name evidence="3" type="ORF">ACA1_385800</name>
</gene>
<dbReference type="GO" id="GO:0005739">
    <property type="term" value="C:mitochondrion"/>
    <property type="evidence" value="ECO:0007669"/>
    <property type="project" value="TreeGrafter"/>
</dbReference>
<evidence type="ECO:0000256" key="2">
    <source>
        <dbReference type="ARBA" id="ARBA00023186"/>
    </source>
</evidence>
<reference evidence="3 4" key="1">
    <citation type="journal article" date="2013" name="Genome Biol.">
        <title>Genome of Acanthamoeba castellanii highlights extensive lateral gene transfer and early evolution of tyrosine kinase signaling.</title>
        <authorList>
            <person name="Clarke M."/>
            <person name="Lohan A.J."/>
            <person name="Liu B."/>
            <person name="Lagkouvardos I."/>
            <person name="Roy S."/>
            <person name="Zafar N."/>
            <person name="Bertelli C."/>
            <person name="Schilde C."/>
            <person name="Kianianmomeni A."/>
            <person name="Burglin T.R."/>
            <person name="Frech C."/>
            <person name="Turcotte B."/>
            <person name="Kopec K.O."/>
            <person name="Synnott J.M."/>
            <person name="Choo C."/>
            <person name="Paponov I."/>
            <person name="Finkler A."/>
            <person name="Soon Heng Tan C."/>
            <person name="Hutchins A.P."/>
            <person name="Weinmeier T."/>
            <person name="Rattei T."/>
            <person name="Chu J.S."/>
            <person name="Gimenez G."/>
            <person name="Irimia M."/>
            <person name="Rigden D.J."/>
            <person name="Fitzpatrick D.A."/>
            <person name="Lorenzo-Morales J."/>
            <person name="Bateman A."/>
            <person name="Chiu C.H."/>
            <person name="Tang P."/>
            <person name="Hegemann P."/>
            <person name="Fromm H."/>
            <person name="Raoult D."/>
            <person name="Greub G."/>
            <person name="Miranda-Saavedra D."/>
            <person name="Chen N."/>
            <person name="Nash P."/>
            <person name="Ginger M.L."/>
            <person name="Horn M."/>
            <person name="Schaap P."/>
            <person name="Caler L."/>
            <person name="Loftus B."/>
        </authorList>
    </citation>
    <scope>NUCLEOTIDE SEQUENCE [LARGE SCALE GENOMIC DNA]</scope>
    <source>
        <strain evidence="3 4">Neff</strain>
    </source>
</reference>
<dbReference type="PANTHER" id="PTHR12469">
    <property type="entry name" value="PROTEIN EMI5 HOMOLOG, MITOCHONDRIAL"/>
    <property type="match status" value="1"/>
</dbReference>